<feature type="domain" description="Ice-binding protein C-terminal" evidence="2">
    <location>
        <begin position="185"/>
        <end position="208"/>
    </location>
</feature>
<reference evidence="3 4" key="1">
    <citation type="submission" date="2019-11" db="EMBL/GenBank/DDBJ databases">
        <title>Comparative genomics of hydrocarbon-degrading Desulfosarcina strains.</title>
        <authorList>
            <person name="Watanabe M."/>
            <person name="Kojima H."/>
            <person name="Fukui M."/>
        </authorList>
    </citation>
    <scope>NUCLEOTIDE SEQUENCE [LARGE SCALE GENOMIC DNA]</scope>
    <source>
        <strain evidence="4">oXyS1</strain>
    </source>
</reference>
<evidence type="ECO:0000313" key="4">
    <source>
        <dbReference type="Proteomes" id="UP000422108"/>
    </source>
</evidence>
<gene>
    <name evidence="3" type="ORF">DSCOOX_06120</name>
</gene>
<dbReference type="AlphaFoldDB" id="A0A5K8A4G5"/>
<sequence>MRKLGVAVLISIFLLCPVVASANSITTDQCLGTVTLVLSVNAAETEKVVLDDDSVHNYYTDYEAFANGSDTPVEIFCVEDEAAHLGPKIEYSLYTLASDDYTNKVVAWIAEEYWESEQKTLAQLAIWWYLEVIENVDDMLLVEDIYDILAAAEYAALDPSNDYTNNWFLATLGGEQDYLIRATAPVPEPATMLLLGTGLVGLAGASRKKFKK</sequence>
<protein>
    <recommendedName>
        <fullName evidence="2">Ice-binding protein C-terminal domain-containing protein</fullName>
    </recommendedName>
</protein>
<dbReference type="InterPro" id="IPR013424">
    <property type="entry name" value="Ice-binding_C"/>
</dbReference>
<feature type="chain" id="PRO_5024274407" description="Ice-binding protein C-terminal domain-containing protein" evidence="1">
    <location>
        <begin position="23"/>
        <end position="212"/>
    </location>
</feature>
<evidence type="ECO:0000256" key="1">
    <source>
        <dbReference type="SAM" id="SignalP"/>
    </source>
</evidence>
<dbReference type="EMBL" id="AP021879">
    <property type="protein sequence ID" value="BBO87432.1"/>
    <property type="molecule type" value="Genomic_DNA"/>
</dbReference>
<dbReference type="NCBIfam" id="TIGR02595">
    <property type="entry name" value="PEP_CTERM"/>
    <property type="match status" value="1"/>
</dbReference>
<name>A0A5K8A4G5_9BACT</name>
<evidence type="ECO:0000313" key="3">
    <source>
        <dbReference type="EMBL" id="BBO87432.1"/>
    </source>
</evidence>
<feature type="signal peptide" evidence="1">
    <location>
        <begin position="1"/>
        <end position="22"/>
    </location>
</feature>
<dbReference type="RefSeq" id="WP_155308888.1">
    <property type="nucleotide sequence ID" value="NZ_AP021879.1"/>
</dbReference>
<keyword evidence="1" id="KW-0732">Signal</keyword>
<accession>A0A5K8A4G5</accession>
<proteinExistence type="predicted"/>
<keyword evidence="4" id="KW-1185">Reference proteome</keyword>
<evidence type="ECO:0000259" key="2">
    <source>
        <dbReference type="Pfam" id="PF07589"/>
    </source>
</evidence>
<dbReference type="Proteomes" id="UP000422108">
    <property type="component" value="Chromosome"/>
</dbReference>
<organism evidence="3 4">
    <name type="scientific">Desulfosarcina ovata subsp. ovata</name>
    <dbReference type="NCBI Taxonomy" id="2752305"/>
    <lineage>
        <taxon>Bacteria</taxon>
        <taxon>Pseudomonadati</taxon>
        <taxon>Thermodesulfobacteriota</taxon>
        <taxon>Desulfobacteria</taxon>
        <taxon>Desulfobacterales</taxon>
        <taxon>Desulfosarcinaceae</taxon>
        <taxon>Desulfosarcina</taxon>
    </lineage>
</organism>
<dbReference type="Pfam" id="PF07589">
    <property type="entry name" value="PEP-CTERM"/>
    <property type="match status" value="1"/>
</dbReference>